<reference evidence="3" key="2">
    <citation type="submission" date="2021-10" db="EMBL/GenBank/DDBJ databases">
        <title>Phylogenomics reveals ancestral predisposition of the termite-cultivated fungus Termitomyces towards a domesticated lifestyle.</title>
        <authorList>
            <person name="Auxier B."/>
            <person name="Grum-Grzhimaylo A."/>
            <person name="Cardenas M.E."/>
            <person name="Lodge J.D."/>
            <person name="Laessoe T."/>
            <person name="Pedersen O."/>
            <person name="Smith M.E."/>
            <person name="Kuyper T.W."/>
            <person name="Franco-Molano E.A."/>
            <person name="Baroni T.J."/>
            <person name="Aanen D.K."/>
        </authorList>
    </citation>
    <scope>NUCLEOTIDE SEQUENCE</scope>
    <source>
        <strain evidence="3">AP01</strain>
        <tissue evidence="3">Mycelium</tissue>
    </source>
</reference>
<comment type="caution">
    <text evidence="3">The sequence shown here is derived from an EMBL/GenBank/DDBJ whole genome shotgun (WGS) entry which is preliminary data.</text>
</comment>
<keyword evidence="2" id="KW-1133">Transmembrane helix</keyword>
<dbReference type="EMBL" id="JABCKV010001625">
    <property type="protein sequence ID" value="KAG5639940.1"/>
    <property type="molecule type" value="Genomic_DNA"/>
</dbReference>
<sequence length="86" mass="9966">MVTTCPSLYMLKPHVPQYNQLYRFVLESLVSHFGLQLVAVLLTSLRYLFYQKVMRQKDDALEDAHKAKEALAQQIDKTVLLEAILQ</sequence>
<evidence type="ECO:0000313" key="4">
    <source>
        <dbReference type="Proteomes" id="UP000775547"/>
    </source>
</evidence>
<dbReference type="Proteomes" id="UP000775547">
    <property type="component" value="Unassembled WGS sequence"/>
</dbReference>
<reference evidence="3" key="1">
    <citation type="submission" date="2020-07" db="EMBL/GenBank/DDBJ databases">
        <authorList>
            <person name="Nieuwenhuis M."/>
            <person name="Van De Peppel L.J.J."/>
        </authorList>
    </citation>
    <scope>NUCLEOTIDE SEQUENCE</scope>
    <source>
        <strain evidence="3">AP01</strain>
        <tissue evidence="3">Mycelium</tissue>
    </source>
</reference>
<keyword evidence="1" id="KW-0175">Coiled coil</keyword>
<gene>
    <name evidence="3" type="ORF">DXG03_002285</name>
</gene>
<dbReference type="AlphaFoldDB" id="A0A9P7G309"/>
<feature type="coiled-coil region" evidence="1">
    <location>
        <begin position="50"/>
        <end position="77"/>
    </location>
</feature>
<keyword evidence="2" id="KW-0812">Transmembrane</keyword>
<keyword evidence="2" id="KW-0472">Membrane</keyword>
<proteinExistence type="predicted"/>
<evidence type="ECO:0000256" key="2">
    <source>
        <dbReference type="SAM" id="Phobius"/>
    </source>
</evidence>
<organism evidence="3 4">
    <name type="scientific">Asterophora parasitica</name>
    <dbReference type="NCBI Taxonomy" id="117018"/>
    <lineage>
        <taxon>Eukaryota</taxon>
        <taxon>Fungi</taxon>
        <taxon>Dikarya</taxon>
        <taxon>Basidiomycota</taxon>
        <taxon>Agaricomycotina</taxon>
        <taxon>Agaricomycetes</taxon>
        <taxon>Agaricomycetidae</taxon>
        <taxon>Agaricales</taxon>
        <taxon>Tricholomatineae</taxon>
        <taxon>Lyophyllaceae</taxon>
        <taxon>Asterophora</taxon>
    </lineage>
</organism>
<protein>
    <submittedName>
        <fullName evidence="3">Uncharacterized protein</fullName>
    </submittedName>
</protein>
<name>A0A9P7G309_9AGAR</name>
<feature type="transmembrane region" description="Helical" evidence="2">
    <location>
        <begin position="29"/>
        <end position="49"/>
    </location>
</feature>
<accession>A0A9P7G309</accession>
<evidence type="ECO:0000256" key="1">
    <source>
        <dbReference type="SAM" id="Coils"/>
    </source>
</evidence>
<keyword evidence="4" id="KW-1185">Reference proteome</keyword>
<evidence type="ECO:0000313" key="3">
    <source>
        <dbReference type="EMBL" id="KAG5639940.1"/>
    </source>
</evidence>